<reference evidence="2" key="1">
    <citation type="journal article" date="2022" name="Nat. Commun.">
        <title>Chromosome evolution and the genetic basis of agronomically important traits in greater yam.</title>
        <authorList>
            <person name="Bredeson J.V."/>
            <person name="Lyons J.B."/>
            <person name="Oniyinde I.O."/>
            <person name="Okereke N.R."/>
            <person name="Kolade O."/>
            <person name="Nnabue I."/>
            <person name="Nwadili C.O."/>
            <person name="Hribova E."/>
            <person name="Parker M."/>
            <person name="Nwogha J."/>
            <person name="Shu S."/>
            <person name="Carlson J."/>
            <person name="Kariba R."/>
            <person name="Muthemba S."/>
            <person name="Knop K."/>
            <person name="Barton G.J."/>
            <person name="Sherwood A.V."/>
            <person name="Lopez-Montes A."/>
            <person name="Asiedu R."/>
            <person name="Jamnadass R."/>
            <person name="Muchugi A."/>
            <person name="Goodstein D."/>
            <person name="Egesi C.N."/>
            <person name="Featherston J."/>
            <person name="Asfaw A."/>
            <person name="Simpson G.G."/>
            <person name="Dolezel J."/>
            <person name="Hendre P.S."/>
            <person name="Van Deynze A."/>
            <person name="Kumar P.L."/>
            <person name="Obidiegwu J.E."/>
            <person name="Bhattacharjee R."/>
            <person name="Rokhsar D.S."/>
        </authorList>
    </citation>
    <scope>NUCLEOTIDE SEQUENCE [LARGE SCALE GENOMIC DNA]</scope>
    <source>
        <strain evidence="2">cv. TDa95/00328</strain>
    </source>
</reference>
<sequence length="167" mass="18283">MERTGGMLLCILIVLIDIVAGLIGIQAQIIQNKSTHLRKLVFGCKEPVHQAFILGVTAAVLLTLAHGIAIVFGGCPFVFFMDKSKRSSRNKKMVFVVLILSWFIFLGGLVMLIIAAIDNSPGTRLPCRISQLHFLSNGGILCFIHGAFCVAYYVLATASMEETERKN</sequence>
<gene>
    <name evidence="1" type="ORF">IHE45_08G156200</name>
</gene>
<proteinExistence type="predicted"/>
<dbReference type="EMBL" id="CM037018">
    <property type="protein sequence ID" value="KAH7675730.1"/>
    <property type="molecule type" value="Genomic_DNA"/>
</dbReference>
<accession>A0ACB7VP33</accession>
<keyword evidence="2" id="KW-1185">Reference proteome</keyword>
<comment type="caution">
    <text evidence="1">The sequence shown here is derived from an EMBL/GenBank/DDBJ whole genome shotgun (WGS) entry which is preliminary data.</text>
</comment>
<name>A0ACB7VP33_DIOAL</name>
<dbReference type="Proteomes" id="UP000827976">
    <property type="component" value="Chromosome 8"/>
</dbReference>
<organism evidence="1 2">
    <name type="scientific">Dioscorea alata</name>
    <name type="common">Purple yam</name>
    <dbReference type="NCBI Taxonomy" id="55571"/>
    <lineage>
        <taxon>Eukaryota</taxon>
        <taxon>Viridiplantae</taxon>
        <taxon>Streptophyta</taxon>
        <taxon>Embryophyta</taxon>
        <taxon>Tracheophyta</taxon>
        <taxon>Spermatophyta</taxon>
        <taxon>Magnoliopsida</taxon>
        <taxon>Liliopsida</taxon>
        <taxon>Dioscoreales</taxon>
        <taxon>Dioscoreaceae</taxon>
        <taxon>Dioscorea</taxon>
    </lineage>
</organism>
<protein>
    <submittedName>
        <fullName evidence="1">Modifying wall lignin-1/2 protein</fullName>
    </submittedName>
</protein>
<evidence type="ECO:0000313" key="2">
    <source>
        <dbReference type="Proteomes" id="UP000827976"/>
    </source>
</evidence>
<evidence type="ECO:0000313" key="1">
    <source>
        <dbReference type="EMBL" id="KAH7675730.1"/>
    </source>
</evidence>